<dbReference type="SUPFAM" id="SSF46689">
    <property type="entry name" value="Homeodomain-like"/>
    <property type="match status" value="2"/>
</dbReference>
<comment type="caution">
    <text evidence="9">The sequence shown here is derived from an EMBL/GenBank/DDBJ whole genome shotgun (WGS) entry which is preliminary data.</text>
</comment>
<name>A0AAW9WIY3_9FIRM</name>
<dbReference type="Gene3D" id="1.10.10.60">
    <property type="entry name" value="Homeodomain-like"/>
    <property type="match status" value="2"/>
</dbReference>
<comment type="function">
    <text evidence="5">May play the central regulatory role in sporulation. It may be an element of the effector pathway responsible for the activation of sporulation genes in response to nutritional stress. Spo0A may act in concert with spo0H (a sigma factor) to control the expression of some genes that are critical to the sporulation process.</text>
</comment>
<dbReference type="Proteomes" id="UP000434223">
    <property type="component" value="Unassembled WGS sequence"/>
</dbReference>
<dbReference type="Pfam" id="PF12833">
    <property type="entry name" value="HTH_18"/>
    <property type="match status" value="1"/>
</dbReference>
<dbReference type="InterPro" id="IPR018060">
    <property type="entry name" value="HTH_AraC"/>
</dbReference>
<gene>
    <name evidence="9" type="ORF">GNE07_20270</name>
</gene>
<evidence type="ECO:0000259" key="7">
    <source>
        <dbReference type="PROSITE" id="PS01124"/>
    </source>
</evidence>
<evidence type="ECO:0000256" key="1">
    <source>
        <dbReference type="ARBA" id="ARBA00018672"/>
    </source>
</evidence>
<evidence type="ECO:0000313" key="9">
    <source>
        <dbReference type="EMBL" id="MUB65361.1"/>
    </source>
</evidence>
<dbReference type="CDD" id="cd17536">
    <property type="entry name" value="REC_YesN-like"/>
    <property type="match status" value="1"/>
</dbReference>
<dbReference type="PROSITE" id="PS50110">
    <property type="entry name" value="RESPONSE_REGULATORY"/>
    <property type="match status" value="1"/>
</dbReference>
<accession>A0AAW9WIY3</accession>
<evidence type="ECO:0000313" key="10">
    <source>
        <dbReference type="Proteomes" id="UP000434223"/>
    </source>
</evidence>
<dbReference type="Gene3D" id="3.40.50.2300">
    <property type="match status" value="1"/>
</dbReference>
<reference evidence="9 10" key="1">
    <citation type="submission" date="2019-09" db="EMBL/GenBank/DDBJ databases">
        <title>Draft genome sequencing of Hungatella hathewayi 123Y-2.</title>
        <authorList>
            <person name="Lv Q."/>
            <person name="Li S."/>
        </authorList>
    </citation>
    <scope>NUCLEOTIDE SEQUENCE [LARGE SCALE GENOMIC DNA]</scope>
    <source>
        <strain evidence="9 10">123Y-2</strain>
    </source>
</reference>
<protein>
    <recommendedName>
        <fullName evidence="1">Stage 0 sporulation protein A homolog</fullName>
    </recommendedName>
</protein>
<organism evidence="9 10">
    <name type="scientific">Hungatella hathewayi</name>
    <dbReference type="NCBI Taxonomy" id="154046"/>
    <lineage>
        <taxon>Bacteria</taxon>
        <taxon>Bacillati</taxon>
        <taxon>Bacillota</taxon>
        <taxon>Clostridia</taxon>
        <taxon>Lachnospirales</taxon>
        <taxon>Lachnospiraceae</taxon>
        <taxon>Hungatella</taxon>
    </lineage>
</organism>
<dbReference type="SMART" id="SM00342">
    <property type="entry name" value="HTH_ARAC"/>
    <property type="match status" value="1"/>
</dbReference>
<dbReference type="InterPro" id="IPR018062">
    <property type="entry name" value="HTH_AraC-typ_CS"/>
</dbReference>
<feature type="domain" description="Response regulatory" evidence="8">
    <location>
        <begin position="27"/>
        <end position="144"/>
    </location>
</feature>
<dbReference type="SMART" id="SM00448">
    <property type="entry name" value="REC"/>
    <property type="match status" value="1"/>
</dbReference>
<keyword evidence="6" id="KW-0597">Phosphoprotein</keyword>
<dbReference type="SUPFAM" id="SSF52172">
    <property type="entry name" value="CheY-like"/>
    <property type="match status" value="1"/>
</dbReference>
<keyword evidence="3" id="KW-0238">DNA-binding</keyword>
<dbReference type="InterPro" id="IPR001789">
    <property type="entry name" value="Sig_transdc_resp-reg_receiver"/>
</dbReference>
<feature type="domain" description="HTH araC/xylS-type" evidence="7">
    <location>
        <begin position="437"/>
        <end position="535"/>
    </location>
</feature>
<dbReference type="EMBL" id="WNME01000015">
    <property type="protein sequence ID" value="MUB65361.1"/>
    <property type="molecule type" value="Genomic_DNA"/>
</dbReference>
<dbReference type="Pfam" id="PF00072">
    <property type="entry name" value="Response_reg"/>
    <property type="match status" value="1"/>
</dbReference>
<keyword evidence="2" id="KW-0805">Transcription regulation</keyword>
<evidence type="ECO:0000256" key="5">
    <source>
        <dbReference type="ARBA" id="ARBA00024867"/>
    </source>
</evidence>
<dbReference type="PROSITE" id="PS00041">
    <property type="entry name" value="HTH_ARAC_FAMILY_1"/>
    <property type="match status" value="1"/>
</dbReference>
<dbReference type="PANTHER" id="PTHR43280">
    <property type="entry name" value="ARAC-FAMILY TRANSCRIPTIONAL REGULATOR"/>
    <property type="match status" value="1"/>
</dbReference>
<dbReference type="PANTHER" id="PTHR43280:SF2">
    <property type="entry name" value="HTH-TYPE TRANSCRIPTIONAL REGULATOR EXSA"/>
    <property type="match status" value="1"/>
</dbReference>
<feature type="modified residue" description="4-aspartylphosphate" evidence="6">
    <location>
        <position position="79"/>
    </location>
</feature>
<evidence type="ECO:0000256" key="6">
    <source>
        <dbReference type="PROSITE-ProRule" id="PRU00169"/>
    </source>
</evidence>
<evidence type="ECO:0000256" key="2">
    <source>
        <dbReference type="ARBA" id="ARBA00023015"/>
    </source>
</evidence>
<dbReference type="PROSITE" id="PS01124">
    <property type="entry name" value="HTH_ARAC_FAMILY_2"/>
    <property type="match status" value="1"/>
</dbReference>
<dbReference type="AlphaFoldDB" id="A0AAW9WIY3"/>
<proteinExistence type="predicted"/>
<evidence type="ECO:0000256" key="4">
    <source>
        <dbReference type="ARBA" id="ARBA00023163"/>
    </source>
</evidence>
<evidence type="ECO:0000259" key="8">
    <source>
        <dbReference type="PROSITE" id="PS50110"/>
    </source>
</evidence>
<dbReference type="GO" id="GO:0043565">
    <property type="term" value="F:sequence-specific DNA binding"/>
    <property type="evidence" value="ECO:0007669"/>
    <property type="project" value="InterPro"/>
</dbReference>
<evidence type="ECO:0000256" key="3">
    <source>
        <dbReference type="ARBA" id="ARBA00023125"/>
    </source>
</evidence>
<sequence>MERIRWLRLRFRGKCIRKKTGGKTMTSILIVDDEHFVRMGIRSSLDWEKYGYVVAGEAENGIEALEKIRSLNPDIVFLDITMPEKNGLDTLSEARQEGYRGYIAMLTCHEDFRLIQKAMRIGADDYVLKNEMTGERMLEYLEKIPRERKHEGADFEEALENAKEQAFFKLNFLNNLLKIGGIDKSQFLQVHKRYGIRIKCDGIYMILFEIKRFEAVKMRYQNQDSRILLNSVDNLVGESLKGYPEHENFWIGDSYVVLLTFSHEPSQMKTENEVRGIVNRICFQMENFLDLDLAVAVNRGHGDISEINRLFEETQLILSQSFFQPDKSQFWFQDQWKTAEACELEARLEAAGGEGDLLSVVKEYVVSCRKERLLIDRERFGYLLSSAVSIREREYKLDSRFHFEECESIAMVYNKLEELDGEIETAKNAGSHSHLIHQAIDLVTENLSREIMLEGVAEKLGVSPSYFSRVFSKEMNQTFSSYIIGKRIEKAKNLILTTNLKFYEIAEMCGFHSPVHFNNMFKKVCGMTPNQFRNDREVKKV</sequence>
<dbReference type="GO" id="GO:0000160">
    <property type="term" value="P:phosphorelay signal transduction system"/>
    <property type="evidence" value="ECO:0007669"/>
    <property type="project" value="InterPro"/>
</dbReference>
<dbReference type="InterPro" id="IPR009057">
    <property type="entry name" value="Homeodomain-like_sf"/>
</dbReference>
<keyword evidence="4" id="KW-0804">Transcription</keyword>
<dbReference type="GO" id="GO:0003700">
    <property type="term" value="F:DNA-binding transcription factor activity"/>
    <property type="evidence" value="ECO:0007669"/>
    <property type="project" value="InterPro"/>
</dbReference>
<dbReference type="InterPro" id="IPR011006">
    <property type="entry name" value="CheY-like_superfamily"/>
</dbReference>